<dbReference type="InterPro" id="IPR016187">
    <property type="entry name" value="CTDL_fold"/>
</dbReference>
<dbReference type="Gene3D" id="3.10.100.10">
    <property type="entry name" value="Mannose-Binding Protein A, subunit A"/>
    <property type="match status" value="1"/>
</dbReference>
<evidence type="ECO:0000313" key="3">
    <source>
        <dbReference type="Proteomes" id="UP001328107"/>
    </source>
</evidence>
<dbReference type="EMBL" id="BTRK01000003">
    <property type="protein sequence ID" value="GMR41410.1"/>
    <property type="molecule type" value="Genomic_DNA"/>
</dbReference>
<gene>
    <name evidence="2" type="ORF">PMAYCL1PPCAC_11605</name>
</gene>
<evidence type="ECO:0000259" key="1">
    <source>
        <dbReference type="PROSITE" id="PS50041"/>
    </source>
</evidence>
<sequence>ISFSNENFSWSDAAKICNPPSFSTSNPLNDLSWLQLRLISESQQRYWTALRFQDAHSLLDGPLSTSIYNPAWADSEPTSLKASCVAIDLSPLSSKSRGWNFEDCS</sequence>
<dbReference type="SUPFAM" id="SSF56436">
    <property type="entry name" value="C-type lectin-like"/>
    <property type="match status" value="1"/>
</dbReference>
<dbReference type="InterPro" id="IPR001304">
    <property type="entry name" value="C-type_lectin-like"/>
</dbReference>
<evidence type="ECO:0000313" key="2">
    <source>
        <dbReference type="EMBL" id="GMR41410.1"/>
    </source>
</evidence>
<dbReference type="AlphaFoldDB" id="A0AAN4ZPI4"/>
<organism evidence="2 3">
    <name type="scientific">Pristionchus mayeri</name>
    <dbReference type="NCBI Taxonomy" id="1317129"/>
    <lineage>
        <taxon>Eukaryota</taxon>
        <taxon>Metazoa</taxon>
        <taxon>Ecdysozoa</taxon>
        <taxon>Nematoda</taxon>
        <taxon>Chromadorea</taxon>
        <taxon>Rhabditida</taxon>
        <taxon>Rhabditina</taxon>
        <taxon>Diplogasteromorpha</taxon>
        <taxon>Diplogasteroidea</taxon>
        <taxon>Neodiplogasteridae</taxon>
        <taxon>Pristionchus</taxon>
    </lineage>
</organism>
<keyword evidence="3" id="KW-1185">Reference proteome</keyword>
<feature type="domain" description="C-type lectin" evidence="1">
    <location>
        <begin position="1"/>
        <end position="105"/>
    </location>
</feature>
<protein>
    <recommendedName>
        <fullName evidence="1">C-type lectin domain-containing protein</fullName>
    </recommendedName>
</protein>
<name>A0AAN4ZPI4_9BILA</name>
<dbReference type="PROSITE" id="PS50041">
    <property type="entry name" value="C_TYPE_LECTIN_2"/>
    <property type="match status" value="1"/>
</dbReference>
<proteinExistence type="predicted"/>
<accession>A0AAN4ZPI4</accession>
<comment type="caution">
    <text evidence="2">The sequence shown here is derived from an EMBL/GenBank/DDBJ whole genome shotgun (WGS) entry which is preliminary data.</text>
</comment>
<dbReference type="Proteomes" id="UP001328107">
    <property type="component" value="Unassembled WGS sequence"/>
</dbReference>
<reference evidence="3" key="1">
    <citation type="submission" date="2022-10" db="EMBL/GenBank/DDBJ databases">
        <title>Genome assembly of Pristionchus species.</title>
        <authorList>
            <person name="Yoshida K."/>
            <person name="Sommer R.J."/>
        </authorList>
    </citation>
    <scope>NUCLEOTIDE SEQUENCE [LARGE SCALE GENOMIC DNA]</scope>
    <source>
        <strain evidence="3">RS5460</strain>
    </source>
</reference>
<dbReference type="InterPro" id="IPR016186">
    <property type="entry name" value="C-type_lectin-like/link_sf"/>
</dbReference>
<feature type="non-terminal residue" evidence="2">
    <location>
        <position position="1"/>
    </location>
</feature>